<gene>
    <name evidence="1" type="ORF">QR46_3172</name>
</gene>
<proteinExistence type="predicted"/>
<dbReference type="AlphaFoldDB" id="A0A132NRW8"/>
<dbReference type="EMBL" id="JXTI01000096">
    <property type="protein sequence ID" value="KWX12859.1"/>
    <property type="molecule type" value="Genomic_DNA"/>
</dbReference>
<evidence type="ECO:0000313" key="1">
    <source>
        <dbReference type="EMBL" id="KWX12859.1"/>
    </source>
</evidence>
<accession>A0A132NRW8</accession>
<dbReference type="Proteomes" id="UP000070089">
    <property type="component" value="Unassembled WGS sequence"/>
</dbReference>
<evidence type="ECO:0000313" key="2">
    <source>
        <dbReference type="Proteomes" id="UP000070089"/>
    </source>
</evidence>
<keyword evidence="1" id="KW-0346">Stress response</keyword>
<sequence length="68" mass="7046">MRPSEIRPPIPQLCLPQSLGAHAPPDSGSSCVRGAVSCVSAVLDGRQGRAGLDARGRARKGDLCHTLV</sequence>
<name>A0A132NRW8_GIAIN</name>
<dbReference type="VEuPathDB" id="GiardiaDB:QR46_3172"/>
<protein>
    <submittedName>
        <fullName evidence="1">Heat shock protein 82</fullName>
    </submittedName>
</protein>
<organism evidence="1 2">
    <name type="scientific">Giardia duodenalis assemblage B</name>
    <dbReference type="NCBI Taxonomy" id="1394984"/>
    <lineage>
        <taxon>Eukaryota</taxon>
        <taxon>Metamonada</taxon>
        <taxon>Diplomonadida</taxon>
        <taxon>Hexamitidae</taxon>
        <taxon>Giardiinae</taxon>
        <taxon>Giardia</taxon>
    </lineage>
</organism>
<reference evidence="1 2" key="1">
    <citation type="journal article" date="2015" name="Mol. Biochem. Parasitol.">
        <title>Identification of polymorphic genes for use in assemblage B genotyping assays through comparative genomics of multiple assemblage B Giardia duodenalis isolates.</title>
        <authorList>
            <person name="Wielinga C."/>
            <person name="Thompson R.C."/>
            <person name="Monis P."/>
            <person name="Ryan U."/>
        </authorList>
    </citation>
    <scope>NUCLEOTIDE SEQUENCE [LARGE SCALE GENOMIC DNA]</scope>
    <source>
        <strain evidence="1 2">BAH15c1</strain>
    </source>
</reference>
<comment type="caution">
    <text evidence="1">The sequence shown here is derived from an EMBL/GenBank/DDBJ whole genome shotgun (WGS) entry which is preliminary data.</text>
</comment>